<accession>A0ABP0NL09</accession>
<organism evidence="2 3">
    <name type="scientific">Durusdinium trenchii</name>
    <dbReference type="NCBI Taxonomy" id="1381693"/>
    <lineage>
        <taxon>Eukaryota</taxon>
        <taxon>Sar</taxon>
        <taxon>Alveolata</taxon>
        <taxon>Dinophyceae</taxon>
        <taxon>Suessiales</taxon>
        <taxon>Symbiodiniaceae</taxon>
        <taxon>Durusdinium</taxon>
    </lineage>
</organism>
<evidence type="ECO:0000313" key="2">
    <source>
        <dbReference type="EMBL" id="CAK9064291.1"/>
    </source>
</evidence>
<comment type="caution">
    <text evidence="2">The sequence shown here is derived from an EMBL/GenBank/DDBJ whole genome shotgun (WGS) entry which is preliminary data.</text>
</comment>
<dbReference type="EMBL" id="CAXAMM010029224">
    <property type="protein sequence ID" value="CAK9064291.1"/>
    <property type="molecule type" value="Genomic_DNA"/>
</dbReference>
<keyword evidence="3" id="KW-1185">Reference proteome</keyword>
<protein>
    <submittedName>
        <fullName evidence="2">Uncharacterized protein</fullName>
    </submittedName>
</protein>
<reference evidence="2 3" key="1">
    <citation type="submission" date="2024-02" db="EMBL/GenBank/DDBJ databases">
        <authorList>
            <person name="Chen Y."/>
            <person name="Shah S."/>
            <person name="Dougan E. K."/>
            <person name="Thang M."/>
            <person name="Chan C."/>
        </authorList>
    </citation>
    <scope>NUCLEOTIDE SEQUENCE [LARGE SCALE GENOMIC DNA]</scope>
</reference>
<evidence type="ECO:0000313" key="3">
    <source>
        <dbReference type="Proteomes" id="UP001642464"/>
    </source>
</evidence>
<proteinExistence type="predicted"/>
<feature type="region of interest" description="Disordered" evidence="1">
    <location>
        <begin position="79"/>
        <end position="122"/>
    </location>
</feature>
<dbReference type="Proteomes" id="UP001642464">
    <property type="component" value="Unassembled WGS sequence"/>
</dbReference>
<evidence type="ECO:0000256" key="1">
    <source>
        <dbReference type="SAM" id="MobiDB-lite"/>
    </source>
</evidence>
<name>A0ABP0NL09_9DINO</name>
<sequence>MSERLKMLDAFVGEGVLPKQEPWPVFKKEQSAVPIPITDYALAGISCAAVQSRLIGGPGPDAPEEPKVRLARVGYVTQNTQRRSAWHADGPNPLLRPDSSSRSESKGLDVSQPPWTSHSSQG</sequence>
<feature type="compositionally biased region" description="Polar residues" evidence="1">
    <location>
        <begin position="113"/>
        <end position="122"/>
    </location>
</feature>
<gene>
    <name evidence="2" type="ORF">SCF082_LOCUS33127</name>
</gene>